<gene>
    <name evidence="1" type="ORF">ROA7745_01977</name>
</gene>
<dbReference type="Proteomes" id="UP000193224">
    <property type="component" value="Unassembled WGS sequence"/>
</dbReference>
<dbReference type="AlphaFoldDB" id="A0A1X7BRD8"/>
<sequence length="335" mass="34933">MKFGPVPVAAAEGAILAHSVRLLEGRLRKGLRLERSHLGALTDAGYQDIVVARLDTGDLHEDEAATALATALADGCEATRLSAAFTGRVNLIAEHPGVVRIDEGAIHAANAIDPAITVATVAPFSQLRKGGMLATIKIIPYGVANTAVARAIKALRSAISLSRPVCKTASLVVSDISGGVGRKSLEAISNRLKKLEVELIETVNCPHSEQAIAGALREAKGEIILVLTGSATSDEEDTAPGALRLAGGALERFGMPVDPGNLLFLGALDARPVIGLPGSARSPVLHGADWILSRVVCGVEVTSADIARMGVGGLLKEIPTRPQPRSERRRTSYGR</sequence>
<dbReference type="UniPathway" id="UPA00344"/>
<reference evidence="1 2" key="1">
    <citation type="submission" date="2017-03" db="EMBL/GenBank/DDBJ databases">
        <authorList>
            <person name="Afonso C.L."/>
            <person name="Miller P.J."/>
            <person name="Scott M.A."/>
            <person name="Spackman E."/>
            <person name="Goraichik I."/>
            <person name="Dimitrov K.M."/>
            <person name="Suarez D.L."/>
            <person name="Swayne D.E."/>
        </authorList>
    </citation>
    <scope>NUCLEOTIDE SEQUENCE [LARGE SCALE GENOMIC DNA]</scope>
    <source>
        <strain evidence="1 2">CECT 7745</strain>
    </source>
</reference>
<proteinExistence type="predicted"/>
<keyword evidence="2" id="KW-1185">Reference proteome</keyword>
<evidence type="ECO:0000313" key="1">
    <source>
        <dbReference type="EMBL" id="SMC12154.1"/>
    </source>
</evidence>
<dbReference type="Gene3D" id="3.40.980.10">
    <property type="entry name" value="MoaB/Mog-like domain"/>
    <property type="match status" value="1"/>
</dbReference>
<dbReference type="InterPro" id="IPR036425">
    <property type="entry name" value="MoaB/Mog-like_dom_sf"/>
</dbReference>
<dbReference type="SUPFAM" id="SSF53218">
    <property type="entry name" value="Molybdenum cofactor biosynthesis proteins"/>
    <property type="match status" value="1"/>
</dbReference>
<organism evidence="1 2">
    <name type="scientific">Roseovarius aestuarii</name>
    <dbReference type="NCBI Taxonomy" id="475083"/>
    <lineage>
        <taxon>Bacteria</taxon>
        <taxon>Pseudomonadati</taxon>
        <taxon>Pseudomonadota</taxon>
        <taxon>Alphaproteobacteria</taxon>
        <taxon>Rhodobacterales</taxon>
        <taxon>Roseobacteraceae</taxon>
        <taxon>Roseovarius</taxon>
    </lineage>
</organism>
<protein>
    <submittedName>
        <fullName evidence="1">Uncharacterized protein</fullName>
    </submittedName>
</protein>
<dbReference type="OrthoDB" id="9779263at2"/>
<dbReference type="EMBL" id="FWXB01000006">
    <property type="protein sequence ID" value="SMC12154.1"/>
    <property type="molecule type" value="Genomic_DNA"/>
</dbReference>
<name>A0A1X7BRD8_9RHOB</name>
<dbReference type="CDD" id="cd03522">
    <property type="entry name" value="MoeA_like"/>
    <property type="match status" value="1"/>
</dbReference>
<evidence type="ECO:0000313" key="2">
    <source>
        <dbReference type="Proteomes" id="UP000193224"/>
    </source>
</evidence>
<dbReference type="RefSeq" id="WP_085800116.1">
    <property type="nucleotide sequence ID" value="NZ_FWXB01000006.1"/>
</dbReference>
<accession>A0A1X7BRD8</accession>